<dbReference type="Proteomes" id="UP000812966">
    <property type="component" value="Unassembled WGS sequence"/>
</dbReference>
<accession>A0A8K0NQT5</accession>
<dbReference type="Gene3D" id="3.90.1150.210">
    <property type="entry name" value="F-actin capping protein, beta subunit"/>
    <property type="match status" value="1"/>
</dbReference>
<comment type="caution">
    <text evidence="4">The sequence shown here is derived from an EMBL/GenBank/DDBJ whole genome shotgun (WGS) entry which is preliminary data.</text>
</comment>
<feature type="region of interest" description="Disordered" evidence="3">
    <location>
        <begin position="325"/>
        <end position="367"/>
    </location>
</feature>
<feature type="compositionally biased region" description="Low complexity" evidence="3">
    <location>
        <begin position="254"/>
        <end position="289"/>
    </location>
</feature>
<reference evidence="4" key="1">
    <citation type="submission" date="2020-04" db="EMBL/GenBank/DDBJ databases">
        <title>Analysis of mating type loci in Filobasidium floriforme.</title>
        <authorList>
            <person name="Nowrousian M."/>
        </authorList>
    </citation>
    <scope>NUCLEOTIDE SEQUENCE</scope>
    <source>
        <strain evidence="4">CBS 6242</strain>
    </source>
</reference>
<gene>
    <name evidence="4" type="ORF">FFLO_02892</name>
</gene>
<feature type="compositionally biased region" description="Basic and acidic residues" evidence="3">
    <location>
        <begin position="188"/>
        <end position="200"/>
    </location>
</feature>
<dbReference type="GO" id="GO:0030036">
    <property type="term" value="P:actin cytoskeleton organization"/>
    <property type="evidence" value="ECO:0007669"/>
    <property type="project" value="TreeGrafter"/>
</dbReference>
<dbReference type="Pfam" id="PF01267">
    <property type="entry name" value="F-actin_cap_A"/>
    <property type="match status" value="2"/>
</dbReference>
<evidence type="ECO:0000313" key="5">
    <source>
        <dbReference type="Proteomes" id="UP000812966"/>
    </source>
</evidence>
<dbReference type="GO" id="GO:0051015">
    <property type="term" value="F:actin filament binding"/>
    <property type="evidence" value="ECO:0007669"/>
    <property type="project" value="TreeGrafter"/>
</dbReference>
<evidence type="ECO:0000256" key="1">
    <source>
        <dbReference type="ARBA" id="ARBA00022467"/>
    </source>
</evidence>
<dbReference type="InterPro" id="IPR002189">
    <property type="entry name" value="CapZ_alpha"/>
</dbReference>
<dbReference type="PRINTS" id="PR00191">
    <property type="entry name" value="FACTINCAPA"/>
</dbReference>
<dbReference type="PANTHER" id="PTHR10653:SF0">
    <property type="entry name" value="F-ACTIN-CAPPING PROTEIN SUBUNIT ALPHA"/>
    <property type="match status" value="1"/>
</dbReference>
<dbReference type="InterPro" id="IPR037282">
    <property type="entry name" value="CapZ_alpha/beta"/>
</dbReference>
<organism evidence="4 5">
    <name type="scientific">Filobasidium floriforme</name>
    <dbReference type="NCBI Taxonomy" id="5210"/>
    <lineage>
        <taxon>Eukaryota</taxon>
        <taxon>Fungi</taxon>
        <taxon>Dikarya</taxon>
        <taxon>Basidiomycota</taxon>
        <taxon>Agaricomycotina</taxon>
        <taxon>Tremellomycetes</taxon>
        <taxon>Filobasidiales</taxon>
        <taxon>Filobasidiaceae</taxon>
        <taxon>Filobasidium</taxon>
    </lineage>
</organism>
<evidence type="ECO:0008006" key="6">
    <source>
        <dbReference type="Google" id="ProtNLM"/>
    </source>
</evidence>
<dbReference type="GO" id="GO:0051016">
    <property type="term" value="P:barbed-end actin filament capping"/>
    <property type="evidence" value="ECO:0007669"/>
    <property type="project" value="InterPro"/>
</dbReference>
<feature type="compositionally biased region" description="Acidic residues" evidence="3">
    <location>
        <begin position="356"/>
        <end position="367"/>
    </location>
</feature>
<feature type="region of interest" description="Disordered" evidence="3">
    <location>
        <begin position="171"/>
        <end position="291"/>
    </location>
</feature>
<dbReference type="InterPro" id="IPR042489">
    <property type="entry name" value="CapZ_alpha_1"/>
</dbReference>
<sequence length="497" mass="53398">MSDQLSPEERYDLATKLIVQSPPGQVNDVIAAIQIIVDDNTPEFKQHVLSKLREYHQTQLQSVTLDGSSSPTLIAKAAITSSEEEAGEAAGDRYVDPQSRRSFKLDHVTLKATDLELYEIKPEFETFRADLQTALAQYIAAHYPSSEAVGSVFCSARPVTRRKVPQAGVQNQIVGGGGAESLEQEQAEGDKKEVEDESKTSRIAATQVEDKSDPDLPAEAETGEGVVQKEDSTTVSDRAAGSGVEVDTQATTLSPDPASAEPTTSPSSVDPAADPSASTGTGPETSETGILGAANSALSAVSETVETAKEALVAEVPVGGVAGLESEKPAAVGEGEATKIEDGNPGQEVETKAEAAEEPVQDVQEEEEPSYTICIVSNKYNTNNFWTGRWRSIWTVDTKADKLHGEVFVDVHYFEAGNVQLSTTQSFDLPLPPAESGRAGKIVNGIAKLEAEYQLKLAETNQQFGDKEFRSLRRALPITRTRVDWDKVSAYRLRSKA</sequence>
<evidence type="ECO:0000313" key="4">
    <source>
        <dbReference type="EMBL" id="KAG7558165.1"/>
    </source>
</evidence>
<dbReference type="PANTHER" id="PTHR10653">
    <property type="entry name" value="F-ACTIN-CAPPING PROTEIN SUBUNIT ALPHA"/>
    <property type="match status" value="1"/>
</dbReference>
<keyword evidence="1" id="KW-0117">Actin capping</keyword>
<dbReference type="GO" id="GO:0008290">
    <property type="term" value="C:F-actin capping protein complex"/>
    <property type="evidence" value="ECO:0007669"/>
    <property type="project" value="InterPro"/>
</dbReference>
<evidence type="ECO:0000256" key="3">
    <source>
        <dbReference type="SAM" id="MobiDB-lite"/>
    </source>
</evidence>
<dbReference type="GO" id="GO:0030479">
    <property type="term" value="C:actin cortical patch"/>
    <property type="evidence" value="ECO:0007669"/>
    <property type="project" value="TreeGrafter"/>
</dbReference>
<dbReference type="SUPFAM" id="SSF90096">
    <property type="entry name" value="Subunits of heterodimeric actin filament capping protein Capz"/>
    <property type="match status" value="1"/>
</dbReference>
<dbReference type="Gene3D" id="3.30.1140.60">
    <property type="entry name" value="F-actin capping protein, alpha subunit"/>
    <property type="match status" value="1"/>
</dbReference>
<dbReference type="AlphaFoldDB" id="A0A8K0NQT5"/>
<name>A0A8K0NQT5_9TREE</name>
<evidence type="ECO:0000256" key="2">
    <source>
        <dbReference type="ARBA" id="ARBA00023203"/>
    </source>
</evidence>
<protein>
    <recommendedName>
        <fullName evidence="6">F-actin-capping protein subunit alpha</fullName>
    </recommendedName>
</protein>
<keyword evidence="2" id="KW-0009">Actin-binding</keyword>
<proteinExistence type="predicted"/>
<dbReference type="InterPro" id="IPR042276">
    <property type="entry name" value="CapZ_alpha/beta_2"/>
</dbReference>
<dbReference type="EMBL" id="JABELV010000049">
    <property type="protein sequence ID" value="KAG7558165.1"/>
    <property type="molecule type" value="Genomic_DNA"/>
</dbReference>
<keyword evidence="5" id="KW-1185">Reference proteome</keyword>